<reference evidence="1" key="1">
    <citation type="journal article" date="2020" name="Stud. Mycol.">
        <title>101 Dothideomycetes genomes: a test case for predicting lifestyles and emergence of pathogens.</title>
        <authorList>
            <person name="Haridas S."/>
            <person name="Albert R."/>
            <person name="Binder M."/>
            <person name="Bloem J."/>
            <person name="Labutti K."/>
            <person name="Salamov A."/>
            <person name="Andreopoulos B."/>
            <person name="Baker S."/>
            <person name="Barry K."/>
            <person name="Bills G."/>
            <person name="Bluhm B."/>
            <person name="Cannon C."/>
            <person name="Castanera R."/>
            <person name="Culley D."/>
            <person name="Daum C."/>
            <person name="Ezra D."/>
            <person name="Gonzalez J."/>
            <person name="Henrissat B."/>
            <person name="Kuo A."/>
            <person name="Liang C."/>
            <person name="Lipzen A."/>
            <person name="Lutzoni F."/>
            <person name="Magnuson J."/>
            <person name="Mondo S."/>
            <person name="Nolan M."/>
            <person name="Ohm R."/>
            <person name="Pangilinan J."/>
            <person name="Park H.-J."/>
            <person name="Ramirez L."/>
            <person name="Alfaro M."/>
            <person name="Sun H."/>
            <person name="Tritt A."/>
            <person name="Yoshinaga Y."/>
            <person name="Zwiers L.-H."/>
            <person name="Turgeon B."/>
            <person name="Goodwin S."/>
            <person name="Spatafora J."/>
            <person name="Crous P."/>
            <person name="Grigoriev I."/>
        </authorList>
    </citation>
    <scope>NUCLEOTIDE SEQUENCE</scope>
    <source>
        <strain evidence="1">CBS 525.71</strain>
    </source>
</reference>
<proteinExistence type="predicted"/>
<evidence type="ECO:0000313" key="2">
    <source>
        <dbReference type="Proteomes" id="UP000799754"/>
    </source>
</evidence>
<keyword evidence="2" id="KW-1185">Reference proteome</keyword>
<evidence type="ECO:0000313" key="1">
    <source>
        <dbReference type="EMBL" id="KAF2626250.1"/>
    </source>
</evidence>
<dbReference type="EMBL" id="MU006722">
    <property type="protein sequence ID" value="KAF2626250.1"/>
    <property type="molecule type" value="Genomic_DNA"/>
</dbReference>
<name>A0ACB6RW99_9PLEO</name>
<comment type="caution">
    <text evidence="1">The sequence shown here is derived from an EMBL/GenBank/DDBJ whole genome shotgun (WGS) entry which is preliminary data.</text>
</comment>
<gene>
    <name evidence="1" type="ORF">BU25DRAFT_104094</name>
</gene>
<organism evidence="1 2">
    <name type="scientific">Macroventuria anomochaeta</name>
    <dbReference type="NCBI Taxonomy" id="301207"/>
    <lineage>
        <taxon>Eukaryota</taxon>
        <taxon>Fungi</taxon>
        <taxon>Dikarya</taxon>
        <taxon>Ascomycota</taxon>
        <taxon>Pezizomycotina</taxon>
        <taxon>Dothideomycetes</taxon>
        <taxon>Pleosporomycetidae</taxon>
        <taxon>Pleosporales</taxon>
        <taxon>Pleosporineae</taxon>
        <taxon>Didymellaceae</taxon>
        <taxon>Macroventuria</taxon>
    </lineage>
</organism>
<dbReference type="Proteomes" id="UP000799754">
    <property type="component" value="Unassembled WGS sequence"/>
</dbReference>
<protein>
    <submittedName>
        <fullName evidence="1">Uncharacterized protein</fullName>
    </submittedName>
</protein>
<sequence>MAQAALEDTMNSDLDTSVALIVARNDARNDAPWTTLARRNDGHDEDNLSRASSSATTSVGSSPTAVFSFREPSIVTKPTSYGTGYPTHDYKGEGKADTTYATSLSAKHGSGSEAEVEHDDALCTALLGAGAWSSGHQAEEQCLRRHENSKVRLSKVLPHRLKKLPLVLHQFNRDEASASQEAGPRANAAFTRIEEGTLLSTSDVLSKALQFARS</sequence>
<accession>A0ACB6RW99</accession>